<dbReference type="EMBL" id="CM045768">
    <property type="protein sequence ID" value="KAI7982563.1"/>
    <property type="molecule type" value="Genomic_DNA"/>
</dbReference>
<name>A0ACC0F1W6_9ERIC</name>
<evidence type="ECO:0000313" key="2">
    <source>
        <dbReference type="Proteomes" id="UP001060215"/>
    </source>
</evidence>
<keyword evidence="2" id="KW-1185">Reference proteome</keyword>
<proteinExistence type="predicted"/>
<dbReference type="Proteomes" id="UP001060215">
    <property type="component" value="Chromosome 11"/>
</dbReference>
<organism evidence="1 2">
    <name type="scientific">Camellia lanceoleosa</name>
    <dbReference type="NCBI Taxonomy" id="1840588"/>
    <lineage>
        <taxon>Eukaryota</taxon>
        <taxon>Viridiplantae</taxon>
        <taxon>Streptophyta</taxon>
        <taxon>Embryophyta</taxon>
        <taxon>Tracheophyta</taxon>
        <taxon>Spermatophyta</taxon>
        <taxon>Magnoliopsida</taxon>
        <taxon>eudicotyledons</taxon>
        <taxon>Gunneridae</taxon>
        <taxon>Pentapetalae</taxon>
        <taxon>asterids</taxon>
        <taxon>Ericales</taxon>
        <taxon>Theaceae</taxon>
        <taxon>Camellia</taxon>
    </lineage>
</organism>
<reference evidence="1 2" key="1">
    <citation type="journal article" date="2022" name="Plant J.">
        <title>Chromosome-level genome of Camellia lanceoleosa provides a valuable resource for understanding genome evolution and self-incompatibility.</title>
        <authorList>
            <person name="Gong W."/>
            <person name="Xiao S."/>
            <person name="Wang L."/>
            <person name="Liao Z."/>
            <person name="Chang Y."/>
            <person name="Mo W."/>
            <person name="Hu G."/>
            <person name="Li W."/>
            <person name="Zhao G."/>
            <person name="Zhu H."/>
            <person name="Hu X."/>
            <person name="Ji K."/>
            <person name="Xiang X."/>
            <person name="Song Q."/>
            <person name="Yuan D."/>
            <person name="Jin S."/>
            <person name="Zhang L."/>
        </authorList>
    </citation>
    <scope>NUCLEOTIDE SEQUENCE [LARGE SCALE GENOMIC DNA]</scope>
    <source>
        <strain evidence="1">SQ_2022a</strain>
    </source>
</reference>
<protein>
    <submittedName>
        <fullName evidence="1">Uncharacterized protein</fullName>
    </submittedName>
</protein>
<comment type="caution">
    <text evidence="1">The sequence shown here is derived from an EMBL/GenBank/DDBJ whole genome shotgun (WGS) entry which is preliminary data.</text>
</comment>
<accession>A0ACC0F1W6</accession>
<gene>
    <name evidence="1" type="ORF">LOK49_LG15G01478</name>
</gene>
<evidence type="ECO:0000313" key="1">
    <source>
        <dbReference type="EMBL" id="KAI7982563.1"/>
    </source>
</evidence>
<sequence length="319" mass="34746">MEDISSLWSYQENLDELKQKLLCTILELESVKSEANEEMRKNKECMKQMLQLLKMACQERDEARDNLQKLLNKVVPSTASTEFFTPPPQFQPESPLIKPTKANSSITESNSLSDAYNYQSHGSSPVESFFDAVSSPELSTINMSDSSNMAFVNQPFVQDYTGIVSSNPVSSGTPKIDQGSLVIDSIVKGKALPQKGKLLQAVLEAGTLLQTLLVAGPLPRWRNPPPLQTFHIPPVSIGGYDAEIVTQKPAANPSHVPKPPNSTSYIEMSCGSSEMLSTTSMLNFASGASGSCLGSGRLIPEGANANNYYVPAGKRQRFH</sequence>